<dbReference type="EMBL" id="BGPR01037553">
    <property type="protein sequence ID" value="GBO13197.1"/>
    <property type="molecule type" value="Genomic_DNA"/>
</dbReference>
<comment type="caution">
    <text evidence="1">The sequence shown here is derived from an EMBL/GenBank/DDBJ whole genome shotgun (WGS) entry which is preliminary data.</text>
</comment>
<evidence type="ECO:0000313" key="2">
    <source>
        <dbReference type="Proteomes" id="UP000499080"/>
    </source>
</evidence>
<dbReference type="Proteomes" id="UP000499080">
    <property type="component" value="Unassembled WGS sequence"/>
</dbReference>
<evidence type="ECO:0000313" key="1">
    <source>
        <dbReference type="EMBL" id="GBO13197.1"/>
    </source>
</evidence>
<sequence length="121" mass="14150">MVCSSLSVGCCRWRCDRLSKSRVRPLVLFLCGRSEAPYPAHSVFPAMDEFMQSLYLHKRWYCAAIYIPLGELEVSHFYQRRNFRDVWDFVFLCLGLDFAKLCTRKQVIFGAHGPRRGPNPR</sequence>
<reference evidence="1 2" key="1">
    <citation type="journal article" date="2019" name="Sci. Rep.">
        <title>Orb-weaving spider Araneus ventricosus genome elucidates the spidroin gene catalogue.</title>
        <authorList>
            <person name="Kono N."/>
            <person name="Nakamura H."/>
            <person name="Ohtoshi R."/>
            <person name="Moran D.A.P."/>
            <person name="Shinohara A."/>
            <person name="Yoshida Y."/>
            <person name="Fujiwara M."/>
            <person name="Mori M."/>
            <person name="Tomita M."/>
            <person name="Arakawa K."/>
        </authorList>
    </citation>
    <scope>NUCLEOTIDE SEQUENCE [LARGE SCALE GENOMIC DNA]</scope>
</reference>
<dbReference type="AlphaFoldDB" id="A0A4Y2UNT1"/>
<accession>A0A4Y2UNT1</accession>
<name>A0A4Y2UNT1_ARAVE</name>
<gene>
    <name evidence="1" type="ORF">AVEN_47865_1</name>
</gene>
<protein>
    <submittedName>
        <fullName evidence="1">Uncharacterized protein</fullName>
    </submittedName>
</protein>
<keyword evidence="2" id="KW-1185">Reference proteome</keyword>
<organism evidence="1 2">
    <name type="scientific">Araneus ventricosus</name>
    <name type="common">Orbweaver spider</name>
    <name type="synonym">Epeira ventricosa</name>
    <dbReference type="NCBI Taxonomy" id="182803"/>
    <lineage>
        <taxon>Eukaryota</taxon>
        <taxon>Metazoa</taxon>
        <taxon>Ecdysozoa</taxon>
        <taxon>Arthropoda</taxon>
        <taxon>Chelicerata</taxon>
        <taxon>Arachnida</taxon>
        <taxon>Araneae</taxon>
        <taxon>Araneomorphae</taxon>
        <taxon>Entelegynae</taxon>
        <taxon>Araneoidea</taxon>
        <taxon>Araneidae</taxon>
        <taxon>Araneus</taxon>
    </lineage>
</organism>
<proteinExistence type="predicted"/>